<dbReference type="RefSeq" id="WP_348788694.1">
    <property type="nucleotide sequence ID" value="NZ_CP157390.1"/>
</dbReference>
<reference evidence="3" key="1">
    <citation type="submission" date="2024-05" db="EMBL/GenBank/DDBJ databases">
        <title>The Natural Products Discovery Center: Release of the First 8490 Sequenced Strains for Exploring Actinobacteria Biosynthetic Diversity.</title>
        <authorList>
            <person name="Kalkreuter E."/>
            <person name="Kautsar S.A."/>
            <person name="Yang D."/>
            <person name="Bader C.D."/>
            <person name="Teijaro C.N."/>
            <person name="Fluegel L."/>
            <person name="Davis C.M."/>
            <person name="Simpson J.R."/>
            <person name="Lauterbach L."/>
            <person name="Steele A.D."/>
            <person name="Gui C."/>
            <person name="Meng S."/>
            <person name="Li G."/>
            <person name="Viehrig K."/>
            <person name="Ye F."/>
            <person name="Su P."/>
            <person name="Kiefer A.F."/>
            <person name="Nichols A."/>
            <person name="Cepeda A.J."/>
            <person name="Yan W."/>
            <person name="Fan B."/>
            <person name="Jiang Y."/>
            <person name="Adhikari A."/>
            <person name="Zheng C.-J."/>
            <person name="Schuster L."/>
            <person name="Cowan T.M."/>
            <person name="Smanski M.J."/>
            <person name="Chevrette M.G."/>
            <person name="de Carvalho L.P.S."/>
            <person name="Shen B."/>
        </authorList>
    </citation>
    <scope>NUCLEOTIDE SEQUENCE</scope>
    <source>
        <strain evidence="3">NPDC080035</strain>
    </source>
</reference>
<keyword evidence="2" id="KW-0472">Membrane</keyword>
<sequence>MSRTQTTSSAATAEKPAKTNWLTRPIGGSGKAKQPKGRAAAPALPPAPVEGPPGGAAAPPSVAAKGGAAAAAKDAPKAAPAPIAVGGEPRVSLIPPEVLARRKARGVRRSLAWGVLGVVLITVAAVGGTAVLGIRAQIDLVAAQARTGELLAEQAQYTEVRKVQDQVSLVEAAQQVGASTEIDWKDYLQKVQATLPGDVSMTAVTIDSSTPLATYAQPTAPLQGARVATLTFEASSPTLPVVPVWLTALAKLPGFADATPGSVSLDETTKTYTLSITMHINETAFDRRFDSQEK</sequence>
<feature type="region of interest" description="Disordered" evidence="1">
    <location>
        <begin position="1"/>
        <end position="62"/>
    </location>
</feature>
<evidence type="ECO:0000256" key="2">
    <source>
        <dbReference type="SAM" id="Phobius"/>
    </source>
</evidence>
<name>A0AAU7GC27_9MICO</name>
<evidence type="ECO:0000313" key="3">
    <source>
        <dbReference type="EMBL" id="XBM48772.1"/>
    </source>
</evidence>
<organism evidence="3">
    <name type="scientific">Leifsonia sp. NPDC080035</name>
    <dbReference type="NCBI Taxonomy" id="3143936"/>
    <lineage>
        <taxon>Bacteria</taxon>
        <taxon>Bacillati</taxon>
        <taxon>Actinomycetota</taxon>
        <taxon>Actinomycetes</taxon>
        <taxon>Micrococcales</taxon>
        <taxon>Microbacteriaceae</taxon>
        <taxon>Leifsonia</taxon>
    </lineage>
</organism>
<evidence type="ECO:0008006" key="4">
    <source>
        <dbReference type="Google" id="ProtNLM"/>
    </source>
</evidence>
<protein>
    <recommendedName>
        <fullName evidence="4">Tfp pilus assembly protein PilN</fullName>
    </recommendedName>
</protein>
<feature type="transmembrane region" description="Helical" evidence="2">
    <location>
        <begin position="111"/>
        <end position="134"/>
    </location>
</feature>
<accession>A0AAU7GC27</accession>
<evidence type="ECO:0000256" key="1">
    <source>
        <dbReference type="SAM" id="MobiDB-lite"/>
    </source>
</evidence>
<keyword evidence="2" id="KW-1133">Transmembrane helix</keyword>
<keyword evidence="2" id="KW-0812">Transmembrane</keyword>
<dbReference type="AlphaFoldDB" id="A0AAU7GC27"/>
<dbReference type="EMBL" id="CP157390">
    <property type="protein sequence ID" value="XBM48772.1"/>
    <property type="molecule type" value="Genomic_DNA"/>
</dbReference>
<proteinExistence type="predicted"/>
<gene>
    <name evidence="3" type="ORF">AAME72_02685</name>
</gene>
<feature type="compositionally biased region" description="Low complexity" evidence="1">
    <location>
        <begin position="1"/>
        <end position="13"/>
    </location>
</feature>